<dbReference type="InterPro" id="IPR007342">
    <property type="entry name" value="PsuG"/>
</dbReference>
<name>M1ZKB1_9FIRM</name>
<sequence length="269" mass="30058">MILTDGNRPKNYLVETALLGHGLISVEDYEILSAWPKGAMLAWMEKGKIRIGTIEEFITSRQERDNWTRLDGRKVKEECNTNINAYLTASGTMAVAKEIGCPVVVSAGIGGIGDIKEERLCYDLPALSQMDITLVATSPKDMLDMEGTLNWLKDHGVNILGFETEYCDGYILSLKPYRLLKKLSYEDANQLEYGCNLVLNPIPKDHRLKDGSFLEEAIRAGKEAEEKGEHYHPAANACFDRLSFGLSSKIQLESLISNIKLAEIITENR</sequence>
<organism evidence="1 2">
    <name type="scientific">[Clostridium] ultunense Esp</name>
    <dbReference type="NCBI Taxonomy" id="1288971"/>
    <lineage>
        <taxon>Bacteria</taxon>
        <taxon>Bacillati</taxon>
        <taxon>Bacillota</taxon>
        <taxon>Tissierellia</taxon>
        <taxon>Tissierellales</taxon>
        <taxon>Tepidimicrobiaceae</taxon>
        <taxon>Schnuerera</taxon>
    </lineage>
</organism>
<dbReference type="GO" id="GO:0004730">
    <property type="term" value="F:pseudouridylate synthase activity"/>
    <property type="evidence" value="ECO:0007669"/>
    <property type="project" value="InterPro"/>
</dbReference>
<dbReference type="Gene3D" id="3.40.1790.10">
    <property type="entry name" value="Indigoidine synthase domain"/>
    <property type="match status" value="1"/>
</dbReference>
<protein>
    <recommendedName>
        <fullName evidence="3">Pseudouridine-5'-phosphate glycosidase</fullName>
    </recommendedName>
</protein>
<proteinExistence type="predicted"/>
<evidence type="ECO:0008006" key="3">
    <source>
        <dbReference type="Google" id="ProtNLM"/>
    </source>
</evidence>
<accession>M1ZKB1</accession>
<dbReference type="Proteomes" id="UP000245423">
    <property type="component" value="Chromosome 1"/>
</dbReference>
<dbReference type="HOGENOM" id="CLU_1037077_0_0_9"/>
<dbReference type="EMBL" id="LT669839">
    <property type="protein sequence ID" value="SHD76396.1"/>
    <property type="molecule type" value="Genomic_DNA"/>
</dbReference>
<dbReference type="AlphaFoldDB" id="M1ZKB1"/>
<gene>
    <name evidence="1" type="ORF">CUESP1_1021</name>
</gene>
<evidence type="ECO:0000313" key="2">
    <source>
        <dbReference type="Proteomes" id="UP000245423"/>
    </source>
</evidence>
<dbReference type="OrthoDB" id="1707914at2"/>
<dbReference type="Pfam" id="PF04227">
    <property type="entry name" value="Indigoidine_A"/>
    <property type="match status" value="1"/>
</dbReference>
<dbReference type="SUPFAM" id="SSF110581">
    <property type="entry name" value="Indigoidine synthase A-like"/>
    <property type="match status" value="1"/>
</dbReference>
<dbReference type="InterPro" id="IPR022830">
    <property type="entry name" value="Indigdn_synthA-like"/>
</dbReference>
<dbReference type="RefSeq" id="WP_005585082.1">
    <property type="nucleotide sequence ID" value="NZ_LT669839.1"/>
</dbReference>
<reference evidence="1 2" key="1">
    <citation type="submission" date="2016-11" db="EMBL/GenBank/DDBJ databases">
        <authorList>
            <person name="Manzoor S."/>
        </authorList>
    </citation>
    <scope>NUCLEOTIDE SEQUENCE [LARGE SCALE GENOMIC DNA]</scope>
    <source>
        <strain evidence="1">Clostridium ultunense strain Esp</strain>
    </source>
</reference>
<keyword evidence="2" id="KW-1185">Reference proteome</keyword>
<evidence type="ECO:0000313" key="1">
    <source>
        <dbReference type="EMBL" id="SHD76396.1"/>
    </source>
</evidence>